<dbReference type="RefSeq" id="WP_204469083.1">
    <property type="nucleotide sequence ID" value="NZ_JACLYU010000011.1"/>
</dbReference>
<keyword evidence="1" id="KW-0175">Coiled coil</keyword>
<evidence type="ECO:0000313" key="2">
    <source>
        <dbReference type="EMBL" id="MBM6699934.1"/>
    </source>
</evidence>
<comment type="caution">
    <text evidence="2">The sequence shown here is derived from an EMBL/GenBank/DDBJ whole genome shotgun (WGS) entry which is preliminary data.</text>
</comment>
<evidence type="ECO:0000313" key="3">
    <source>
        <dbReference type="Proteomes" id="UP000718821"/>
    </source>
</evidence>
<gene>
    <name evidence="2" type="ORF">H7U32_06365</name>
</gene>
<accession>A0A939B9V6</accession>
<reference evidence="2" key="1">
    <citation type="submission" date="2020-08" db="EMBL/GenBank/DDBJ databases">
        <authorList>
            <person name="Cejkova D."/>
            <person name="Kubasova T."/>
            <person name="Jahodarova E."/>
            <person name="Rychlik I."/>
        </authorList>
    </citation>
    <scope>NUCLEOTIDE SEQUENCE</scope>
    <source>
        <strain evidence="2">An836</strain>
    </source>
</reference>
<organism evidence="2 3">
    <name type="scientific">Bifidobacterium pullorum subsp. saeculare</name>
    <dbReference type="NCBI Taxonomy" id="78257"/>
    <lineage>
        <taxon>Bacteria</taxon>
        <taxon>Bacillati</taxon>
        <taxon>Actinomycetota</taxon>
        <taxon>Actinomycetes</taxon>
        <taxon>Bifidobacteriales</taxon>
        <taxon>Bifidobacteriaceae</taxon>
        <taxon>Bifidobacterium</taxon>
    </lineage>
</organism>
<name>A0A939B9V6_9BIFI</name>
<dbReference type="Proteomes" id="UP000718821">
    <property type="component" value="Unassembled WGS sequence"/>
</dbReference>
<dbReference type="AlphaFoldDB" id="A0A939B9V6"/>
<proteinExistence type="predicted"/>
<reference evidence="2" key="2">
    <citation type="journal article" date="2021" name="Sci. Rep.">
        <title>The distribution of antibiotic resistance genes in chicken gut microbiota commensals.</title>
        <authorList>
            <person name="Juricova H."/>
            <person name="Matiasovicova J."/>
            <person name="Kubasova T."/>
            <person name="Cejkova D."/>
            <person name="Rychlik I."/>
        </authorList>
    </citation>
    <scope>NUCLEOTIDE SEQUENCE</scope>
    <source>
        <strain evidence="2">An836</strain>
    </source>
</reference>
<evidence type="ECO:0000256" key="1">
    <source>
        <dbReference type="SAM" id="Coils"/>
    </source>
</evidence>
<feature type="coiled-coil region" evidence="1">
    <location>
        <begin position="6"/>
        <end position="36"/>
    </location>
</feature>
<dbReference type="EMBL" id="JACLYU010000011">
    <property type="protein sequence ID" value="MBM6699934.1"/>
    <property type="molecule type" value="Genomic_DNA"/>
</dbReference>
<keyword evidence="3" id="KW-1185">Reference proteome</keyword>
<protein>
    <submittedName>
        <fullName evidence="2">Uncharacterized protein</fullName>
    </submittedName>
</protein>
<sequence length="191" mass="22866">MIRKLTDEEEESIHVLERLANRLEQLGQEDKAVNTRRQAQDIRHRLEHDEDETVLHHRENEAFRYLFDKETMQWKRPRKPIKYRGRLQHGWRNIAELYPFAENEWVVKLTPQDSMNTFSSEQREKMRNDGIRIELVGSREIMPSGVRFTLFILDSSIAKSQEVIPFTGKTRVCDLWKFAQSRNNKNTDGRR</sequence>